<protein>
    <submittedName>
        <fullName evidence="2">Transporter substrate-binding domain-containing protein</fullName>
    </submittedName>
</protein>
<feature type="signal peptide" evidence="1">
    <location>
        <begin position="1"/>
        <end position="26"/>
    </location>
</feature>
<dbReference type="SUPFAM" id="SSF53850">
    <property type="entry name" value="Periplasmic binding protein-like II"/>
    <property type="match status" value="1"/>
</dbReference>
<dbReference type="Gene3D" id="3.40.190.10">
    <property type="entry name" value="Periplasmic binding protein-like II"/>
    <property type="match status" value="2"/>
</dbReference>
<sequence length="259" mass="29701">MTKVYSYCILFCMLCLSMATAGSAHAQTAVTLYIQENLDVNGSPIPPDQNLMELINYFERTTNLQFNKMIVPWRRAQYETLQGNGIIYGLSRNPDRLSRFHYSQAVASQTIWAITYGKPKPKYKTIEDLRGKVISVGRGFSHGMEFEQARDIIFKVEEDASFTTARFNKLINKTNDLILWPLRVLKDQSEVETYINQVFANYSGFKDTHFDVSDQPLFYDTEHFASAKGKFEDIIAKIDKAIVEGKKSGELSKLLRAYR</sequence>
<proteinExistence type="predicted"/>
<keyword evidence="1" id="KW-0732">Signal</keyword>
<feature type="chain" id="PRO_5037091181" evidence="1">
    <location>
        <begin position="27"/>
        <end position="259"/>
    </location>
</feature>
<dbReference type="EMBL" id="JAGSPJ010000002">
    <property type="protein sequence ID" value="MBR7799457.1"/>
    <property type="molecule type" value="Genomic_DNA"/>
</dbReference>
<gene>
    <name evidence="2" type="ORF">KDM90_05535</name>
</gene>
<reference evidence="2" key="1">
    <citation type="submission" date="2021-04" db="EMBL/GenBank/DDBJ databases">
        <title>novel species isolated from subtropical streams in China.</title>
        <authorList>
            <person name="Lu H."/>
        </authorList>
    </citation>
    <scope>NUCLEOTIDE SEQUENCE</scope>
    <source>
        <strain evidence="2">FT137W</strain>
    </source>
</reference>
<accession>A0A941IEJ5</accession>
<evidence type="ECO:0000256" key="1">
    <source>
        <dbReference type="SAM" id="SignalP"/>
    </source>
</evidence>
<keyword evidence="3" id="KW-1185">Reference proteome</keyword>
<comment type="caution">
    <text evidence="2">The sequence shown here is derived from an EMBL/GenBank/DDBJ whole genome shotgun (WGS) entry which is preliminary data.</text>
</comment>
<name>A0A941IEJ5_9BURK</name>
<evidence type="ECO:0000313" key="3">
    <source>
        <dbReference type="Proteomes" id="UP000678545"/>
    </source>
</evidence>
<dbReference type="Proteomes" id="UP000678545">
    <property type="component" value="Unassembled WGS sequence"/>
</dbReference>
<dbReference type="RefSeq" id="WP_212674613.1">
    <property type="nucleotide sequence ID" value="NZ_JAGSPJ010000002.1"/>
</dbReference>
<dbReference type="AlphaFoldDB" id="A0A941IEJ5"/>
<evidence type="ECO:0000313" key="2">
    <source>
        <dbReference type="EMBL" id="MBR7799457.1"/>
    </source>
</evidence>
<organism evidence="2 3">
    <name type="scientific">Undibacterium fentianense</name>
    <dbReference type="NCBI Taxonomy" id="2828728"/>
    <lineage>
        <taxon>Bacteria</taxon>
        <taxon>Pseudomonadati</taxon>
        <taxon>Pseudomonadota</taxon>
        <taxon>Betaproteobacteria</taxon>
        <taxon>Burkholderiales</taxon>
        <taxon>Oxalobacteraceae</taxon>
        <taxon>Undibacterium</taxon>
    </lineage>
</organism>